<feature type="region of interest" description="Domain I, interacts with DnaA modulators" evidence="8">
    <location>
        <begin position="1"/>
        <end position="98"/>
    </location>
</feature>
<dbReference type="PANTHER" id="PTHR30050:SF2">
    <property type="entry name" value="CHROMOSOMAL REPLICATION INITIATOR PROTEIN DNAA"/>
    <property type="match status" value="1"/>
</dbReference>
<evidence type="ECO:0000256" key="2">
    <source>
        <dbReference type="ARBA" id="ARBA00022490"/>
    </source>
</evidence>
<dbReference type="SMART" id="SM00382">
    <property type="entry name" value="AAA"/>
    <property type="match status" value="1"/>
</dbReference>
<dbReference type="InterPro" id="IPR024633">
    <property type="entry name" value="DnaA_N_dom"/>
</dbReference>
<comment type="similarity">
    <text evidence="1 8 11">Belongs to the DnaA family.</text>
</comment>
<feature type="region of interest" description="Domain IV, binds dsDNA" evidence="8">
    <location>
        <begin position="385"/>
        <end position="509"/>
    </location>
</feature>
<dbReference type="SUPFAM" id="SSF48295">
    <property type="entry name" value="TrpR-like"/>
    <property type="match status" value="1"/>
</dbReference>
<feature type="binding site" evidence="8">
    <location>
        <position position="210"/>
    </location>
    <ligand>
        <name>ATP</name>
        <dbReference type="ChEBI" id="CHEBI:30616"/>
    </ligand>
</feature>
<dbReference type="InterPro" id="IPR020591">
    <property type="entry name" value="Chromosome_initiator_DnaA-like"/>
</dbReference>
<evidence type="ECO:0000256" key="1">
    <source>
        <dbReference type="ARBA" id="ARBA00006583"/>
    </source>
</evidence>
<evidence type="ECO:0000313" key="16">
    <source>
        <dbReference type="Proteomes" id="UP001433088"/>
    </source>
</evidence>
<protein>
    <recommendedName>
        <fullName evidence="8 9">Chromosomal replication initiator protein DnaA</fullName>
    </recommendedName>
</protein>
<feature type="binding site" evidence="8">
    <location>
        <position position="214"/>
    </location>
    <ligand>
        <name>ATP</name>
        <dbReference type="ChEBI" id="CHEBI:30616"/>
    </ligand>
</feature>
<comment type="caution">
    <text evidence="15">The sequence shown here is derived from an EMBL/GenBank/DDBJ whole genome shotgun (WGS) entry which is preliminary data.</text>
</comment>
<dbReference type="Pfam" id="PF11638">
    <property type="entry name" value="DnaA_N"/>
    <property type="match status" value="1"/>
</dbReference>
<dbReference type="Pfam" id="PF08299">
    <property type="entry name" value="Bac_DnaA_C"/>
    <property type="match status" value="1"/>
</dbReference>
<evidence type="ECO:0000259" key="13">
    <source>
        <dbReference type="SMART" id="SM00382"/>
    </source>
</evidence>
<feature type="domain" description="Chromosomal replication initiator DnaA C-terminal" evidence="14">
    <location>
        <begin position="414"/>
        <end position="483"/>
    </location>
</feature>
<comment type="subunit">
    <text evidence="8">Oligomerizes as a right-handed, spiral filament on DNA at oriC.</text>
</comment>
<evidence type="ECO:0000256" key="9">
    <source>
        <dbReference type="NCBIfam" id="TIGR00362"/>
    </source>
</evidence>
<keyword evidence="3 8" id="KW-0235">DNA replication</keyword>
<feature type="region of interest" description="Disordered" evidence="12">
    <location>
        <begin position="105"/>
        <end position="145"/>
    </location>
</feature>
<name>A0ABV1CV68_9FIRM</name>
<dbReference type="NCBIfam" id="TIGR00362">
    <property type="entry name" value="DnaA"/>
    <property type="match status" value="1"/>
</dbReference>
<evidence type="ECO:0000256" key="10">
    <source>
        <dbReference type="RuleBase" id="RU000577"/>
    </source>
</evidence>
<feature type="binding site" evidence="8">
    <location>
        <position position="213"/>
    </location>
    <ligand>
        <name>ATP</name>
        <dbReference type="ChEBI" id="CHEBI:30616"/>
    </ligand>
</feature>
<evidence type="ECO:0000256" key="3">
    <source>
        <dbReference type="ARBA" id="ARBA00022705"/>
    </source>
</evidence>
<dbReference type="CDD" id="cd00009">
    <property type="entry name" value="AAA"/>
    <property type="match status" value="1"/>
</dbReference>
<organism evidence="15 16">
    <name type="scientific">Megasphaera intestinihominis</name>
    <dbReference type="NCBI Taxonomy" id="3133159"/>
    <lineage>
        <taxon>Bacteria</taxon>
        <taxon>Bacillati</taxon>
        <taxon>Bacillota</taxon>
        <taxon>Negativicutes</taxon>
        <taxon>Veillonellales</taxon>
        <taxon>Veillonellaceae</taxon>
        <taxon>Megasphaera</taxon>
    </lineage>
</organism>
<dbReference type="InterPro" id="IPR038454">
    <property type="entry name" value="DnaA_N_sf"/>
</dbReference>
<dbReference type="EMBL" id="JBBMEU010000004">
    <property type="protein sequence ID" value="MEQ2421381.1"/>
    <property type="molecule type" value="Genomic_DNA"/>
</dbReference>
<keyword evidence="4 8" id="KW-0547">Nucleotide-binding</keyword>
<dbReference type="PRINTS" id="PR00051">
    <property type="entry name" value="DNAA"/>
</dbReference>
<dbReference type="SMART" id="SM00760">
    <property type="entry name" value="Bac_DnaA_C"/>
    <property type="match status" value="1"/>
</dbReference>
<keyword evidence="2 8" id="KW-0963">Cytoplasm</keyword>
<evidence type="ECO:0000256" key="7">
    <source>
        <dbReference type="ARBA" id="ARBA00023125"/>
    </source>
</evidence>
<gene>
    <name evidence="8 15" type="primary">dnaA</name>
    <name evidence="15" type="ORF">WMO23_01345</name>
</gene>
<dbReference type="CDD" id="cd06571">
    <property type="entry name" value="Bac_DnaA_C"/>
    <property type="match status" value="1"/>
</dbReference>
<dbReference type="Proteomes" id="UP001433088">
    <property type="component" value="Unassembled WGS sequence"/>
</dbReference>
<comment type="subcellular location">
    <subcellularLocation>
        <location evidence="8">Cytoplasm</location>
    </subcellularLocation>
</comment>
<dbReference type="InterPro" id="IPR013159">
    <property type="entry name" value="DnaA_C"/>
</dbReference>
<evidence type="ECO:0000256" key="6">
    <source>
        <dbReference type="ARBA" id="ARBA00023121"/>
    </source>
</evidence>
<feature type="domain" description="AAA+ ATPase" evidence="13">
    <location>
        <begin position="199"/>
        <end position="332"/>
    </location>
</feature>
<dbReference type="InterPro" id="IPR003593">
    <property type="entry name" value="AAA+_ATPase"/>
</dbReference>
<dbReference type="InterPro" id="IPR027417">
    <property type="entry name" value="P-loop_NTPase"/>
</dbReference>
<feature type="binding site" evidence="8">
    <location>
        <position position="212"/>
    </location>
    <ligand>
        <name>ATP</name>
        <dbReference type="ChEBI" id="CHEBI:30616"/>
    </ligand>
</feature>
<keyword evidence="6 8" id="KW-0446">Lipid-binding</keyword>
<dbReference type="SUPFAM" id="SSF52540">
    <property type="entry name" value="P-loop containing nucleoside triphosphate hydrolases"/>
    <property type="match status" value="1"/>
</dbReference>
<accession>A0ABV1CV68</accession>
<dbReference type="HAMAP" id="MF_00377">
    <property type="entry name" value="DnaA_bact"/>
    <property type="match status" value="1"/>
</dbReference>
<comment type="function">
    <text evidence="8 10">Plays an essential role in the initiation and regulation of chromosomal replication. ATP-DnaA binds to the origin of replication (oriC) to initiate formation of the DNA replication initiation complex once per cell cycle. Binds the DnaA box (a 9 base pair repeat at the origin) and separates the double-stranded (ds)DNA. Forms a right-handed helical filament on oriC DNA; dsDNA binds to the exterior of the filament while single-stranded (ss)DNA is stabiized in the filament's interior. The ATP-DnaA-oriC complex binds and stabilizes one strand of the AT-rich DNA unwinding element (DUE), permitting loading of DNA polymerase. After initiation quickly degrades to an ADP-DnaA complex that is not apt for DNA replication. Binds acidic phospholipids.</text>
</comment>
<dbReference type="PANTHER" id="PTHR30050">
    <property type="entry name" value="CHROMOSOMAL REPLICATION INITIATOR PROTEIN DNAA"/>
    <property type="match status" value="1"/>
</dbReference>
<evidence type="ECO:0000256" key="8">
    <source>
        <dbReference type="HAMAP-Rule" id="MF_00377"/>
    </source>
</evidence>
<dbReference type="Gene3D" id="3.30.300.180">
    <property type="match status" value="1"/>
</dbReference>
<keyword evidence="7 8" id="KW-0238">DNA-binding</keyword>
<dbReference type="Pfam" id="PF00308">
    <property type="entry name" value="Bac_DnaA"/>
    <property type="match status" value="1"/>
</dbReference>
<keyword evidence="5 8" id="KW-0067">ATP-binding</keyword>
<dbReference type="InterPro" id="IPR001957">
    <property type="entry name" value="Chromosome_initiator_DnaA"/>
</dbReference>
<evidence type="ECO:0000313" key="15">
    <source>
        <dbReference type="EMBL" id="MEQ2421381.1"/>
    </source>
</evidence>
<keyword evidence="16" id="KW-1185">Reference proteome</keyword>
<dbReference type="Gene3D" id="3.40.50.300">
    <property type="entry name" value="P-loop containing nucleotide triphosphate hydrolases"/>
    <property type="match status" value="1"/>
</dbReference>
<comment type="domain">
    <text evidence="8">Domain I is involved in oligomerization and binding regulators, domain II is flexibile and of varying length in different bacteria, domain III forms the AAA+ region, while domain IV binds dsDNA.</text>
</comment>
<comment type="caution">
    <text evidence="8">Lacks conserved residue(s) required for the propagation of feature annotation.</text>
</comment>
<dbReference type="Gene3D" id="1.10.8.60">
    <property type="match status" value="1"/>
</dbReference>
<dbReference type="Gene3D" id="1.10.1750.10">
    <property type="match status" value="1"/>
</dbReference>
<dbReference type="InterPro" id="IPR013317">
    <property type="entry name" value="DnaA_dom"/>
</dbReference>
<reference evidence="15 16" key="1">
    <citation type="submission" date="2024-03" db="EMBL/GenBank/DDBJ databases">
        <title>Human intestinal bacterial collection.</title>
        <authorList>
            <person name="Pauvert C."/>
            <person name="Hitch T.C.A."/>
            <person name="Clavel T."/>
        </authorList>
    </citation>
    <scope>NUCLEOTIDE SEQUENCE [LARGE SCALE GENOMIC DNA]</scope>
    <source>
        <strain evidence="15 16">CLA-AA-H81</strain>
    </source>
</reference>
<dbReference type="PROSITE" id="PS01008">
    <property type="entry name" value="DNAA"/>
    <property type="match status" value="1"/>
</dbReference>
<evidence type="ECO:0000256" key="12">
    <source>
        <dbReference type="SAM" id="MobiDB-lite"/>
    </source>
</evidence>
<evidence type="ECO:0000256" key="5">
    <source>
        <dbReference type="ARBA" id="ARBA00022840"/>
    </source>
</evidence>
<sequence>MDLLSLWEKMLANLKQVLPKEIFTNWFEGNIIPYSYSEEENLLILDTMTNFLRDYVSKKYTDILETVAQDAIGRPTRVQLITSQEKKPAPESQPEAAAETITLPKKPAAPPVPAAAAPAGDAQSVPSGQTEWVQPELPISDGPSAPMPVVKEAVPVTPDEIPYNNNLNKDYTFDNFIVGNSNRVATAVAKSIAAAPAQKWNPFYIYGGSGLGKTHLMHAIGHELLKNFPNMRLLCITSEDFVNEFIQCIQDKNTESFRRRYRNVDVLFVDDIQFLGRGDKESSKEEFFHTFNKLYQDKKQMVFTSDRPPRDIKKLEERLRSRFENGMVTQIEPPDLETRTAILRAWAEKENITCDLDALNYIAANVSENIRKLHGAFIRVLLEASQSKSNVTLPLVKHAIHYITDAQDEKKYITIDEITTYICQHYNINYKELMGKKKTKDIALPRQIAMYMCRELTGNTYPHIGTAFNGRDHTTVMHACSQIRKKIDKDSHFKEHLEKMMNEIRGVDN</sequence>
<evidence type="ECO:0000259" key="14">
    <source>
        <dbReference type="SMART" id="SM00760"/>
    </source>
</evidence>
<dbReference type="InterPro" id="IPR010921">
    <property type="entry name" value="Trp_repressor/repl_initiator"/>
</dbReference>
<evidence type="ECO:0000256" key="4">
    <source>
        <dbReference type="ARBA" id="ARBA00022741"/>
    </source>
</evidence>
<dbReference type="InterPro" id="IPR018312">
    <property type="entry name" value="Chromosome_initiator_DnaA_CS"/>
</dbReference>
<proteinExistence type="inferred from homology"/>
<evidence type="ECO:0000256" key="11">
    <source>
        <dbReference type="RuleBase" id="RU004227"/>
    </source>
</evidence>
<dbReference type="RefSeq" id="WP_349173078.1">
    <property type="nucleotide sequence ID" value="NZ_JBBMEU010000004.1"/>
</dbReference>